<keyword evidence="1" id="KW-0472">Membrane</keyword>
<keyword evidence="1" id="KW-0812">Transmembrane</keyword>
<dbReference type="RefSeq" id="WP_117780917.1">
    <property type="nucleotide sequence ID" value="NZ_CP060632.1"/>
</dbReference>
<keyword evidence="1" id="KW-1133">Transmembrane helix</keyword>
<evidence type="ECO:0000313" key="2">
    <source>
        <dbReference type="EMBL" id="QNM00979.1"/>
    </source>
</evidence>
<keyword evidence="3" id="KW-1185">Reference proteome</keyword>
<evidence type="ECO:0000313" key="3">
    <source>
        <dbReference type="Proteomes" id="UP000515819"/>
    </source>
</evidence>
<dbReference type="Proteomes" id="UP000515819">
    <property type="component" value="Chromosome"/>
</dbReference>
<feature type="transmembrane region" description="Helical" evidence="1">
    <location>
        <begin position="47"/>
        <end position="67"/>
    </location>
</feature>
<feature type="transmembrane region" description="Helical" evidence="1">
    <location>
        <begin position="20"/>
        <end position="41"/>
    </location>
</feature>
<protein>
    <submittedName>
        <fullName evidence="2">Uncharacterized protein</fullName>
    </submittedName>
</protein>
<evidence type="ECO:0000256" key="1">
    <source>
        <dbReference type="SAM" id="Phobius"/>
    </source>
</evidence>
<proteinExistence type="predicted"/>
<gene>
    <name evidence="2" type="ORF">H9Q76_06825</name>
</gene>
<name>A0A7G9FQZ7_9FIRM</name>
<dbReference type="AlphaFoldDB" id="A0A7G9FQZ7"/>
<organism evidence="2 3">
    <name type="scientific">Wujia chipingensis</name>
    <dbReference type="NCBI Taxonomy" id="2763670"/>
    <lineage>
        <taxon>Bacteria</taxon>
        <taxon>Bacillati</taxon>
        <taxon>Bacillota</taxon>
        <taxon>Clostridia</taxon>
        <taxon>Lachnospirales</taxon>
        <taxon>Lachnospiraceae</taxon>
        <taxon>Wujia</taxon>
    </lineage>
</organism>
<sequence length="189" mass="21818">MKKKEKGQYGYIDYYKKGKLLVTLILAIMIASIILSMLLAFGDTGRIGIVFAILLVLPFAKFLIAYIMCAKFQTMPQDVYNVVHGQTDETDMIYDLVITQTEGMHYYDAVCVRNGSVYALVLDKHFKEEKKEYETFMQQALANSKYKYIVHLYTDVDTFAKKIHGIGEPNDKTKLIDKYMREQILTFCV</sequence>
<reference evidence="2 3" key="1">
    <citation type="submission" date="2020-08" db="EMBL/GenBank/DDBJ databases">
        <authorList>
            <person name="Liu C."/>
            <person name="Sun Q."/>
        </authorList>
    </citation>
    <scope>NUCLEOTIDE SEQUENCE [LARGE SCALE GENOMIC DNA]</scope>
    <source>
        <strain evidence="2 3">NSJ-4</strain>
    </source>
</reference>
<dbReference type="KEGG" id="wcp:H9Q76_06825"/>
<dbReference type="EMBL" id="CP060632">
    <property type="protein sequence ID" value="QNM00979.1"/>
    <property type="molecule type" value="Genomic_DNA"/>
</dbReference>
<accession>A0A7G9FQZ7</accession>